<comment type="caution">
    <text evidence="21">The sequence shown here is derived from an EMBL/GenBank/DDBJ whole genome shotgun (WGS) entry which is preliminary data.</text>
</comment>
<feature type="transmembrane region" description="Helical" evidence="17">
    <location>
        <begin position="384"/>
        <end position="406"/>
    </location>
</feature>
<dbReference type="InterPro" id="IPR053975">
    <property type="entry name" value="PFF1_C"/>
</dbReference>
<dbReference type="Pfam" id="PF04389">
    <property type="entry name" value="Peptidase_M28"/>
    <property type="match status" value="1"/>
</dbReference>
<keyword evidence="7 17" id="KW-0812">Transmembrane</keyword>
<evidence type="ECO:0000256" key="12">
    <source>
        <dbReference type="ARBA" id="ARBA00023049"/>
    </source>
</evidence>
<keyword evidence="11 17" id="KW-1133">Transmembrane helix</keyword>
<dbReference type="InterPro" id="IPR053976">
    <property type="entry name" value="PFF1_TM"/>
</dbReference>
<keyword evidence="13 17" id="KW-0472">Membrane</keyword>
<proteinExistence type="inferred from homology"/>
<dbReference type="InterPro" id="IPR048024">
    <property type="entry name" value="Fxna-like_M28_dom"/>
</dbReference>
<evidence type="ECO:0000259" key="18">
    <source>
        <dbReference type="Pfam" id="PF04389"/>
    </source>
</evidence>
<name>A0A4U7AY71_9PEZI</name>
<feature type="transmembrane region" description="Helical" evidence="17">
    <location>
        <begin position="704"/>
        <end position="723"/>
    </location>
</feature>
<feature type="domain" description="Peptidase M28" evidence="18">
    <location>
        <begin position="176"/>
        <end position="348"/>
    </location>
</feature>
<evidence type="ECO:0000256" key="5">
    <source>
        <dbReference type="ARBA" id="ARBA00022554"/>
    </source>
</evidence>
<dbReference type="PANTHER" id="PTHR12147:SF58">
    <property type="entry name" value="VACUOLAR MEMBRANE PROTEASE"/>
    <property type="match status" value="1"/>
</dbReference>
<feature type="transmembrane region" description="Helical" evidence="17">
    <location>
        <begin position="438"/>
        <end position="460"/>
    </location>
</feature>
<evidence type="ECO:0000256" key="15">
    <source>
        <dbReference type="RuleBase" id="RU361240"/>
    </source>
</evidence>
<evidence type="ECO:0000256" key="13">
    <source>
        <dbReference type="ARBA" id="ARBA00023136"/>
    </source>
</evidence>
<dbReference type="GO" id="GO:0005774">
    <property type="term" value="C:vacuolar membrane"/>
    <property type="evidence" value="ECO:0007669"/>
    <property type="project" value="UniProtKB-SubCell"/>
</dbReference>
<dbReference type="GO" id="GO:0006508">
    <property type="term" value="P:proteolysis"/>
    <property type="evidence" value="ECO:0007669"/>
    <property type="project" value="UniProtKB-KW"/>
</dbReference>
<dbReference type="SUPFAM" id="SSF53187">
    <property type="entry name" value="Zn-dependent exopeptidases"/>
    <property type="match status" value="1"/>
</dbReference>
<comment type="subcellular location">
    <subcellularLocation>
        <location evidence="3">Vacuole membrane</location>
        <topology evidence="3">Multi-pass membrane protein</topology>
    </subcellularLocation>
</comment>
<evidence type="ECO:0000256" key="11">
    <source>
        <dbReference type="ARBA" id="ARBA00022989"/>
    </source>
</evidence>
<protein>
    <recommendedName>
        <fullName evidence="15">Peptide hydrolase</fullName>
        <ecNumber evidence="15">3.4.-.-</ecNumber>
    </recommendedName>
</protein>
<evidence type="ECO:0000256" key="2">
    <source>
        <dbReference type="ARBA" id="ARBA00003273"/>
    </source>
</evidence>
<sequence length="1030" mass="113756">MARSWNPFAFTPLPVSVFGTAIYVAIFAGLLVVHHQVPSPPSNGIPKHWAGVNLTQAWLDLKILSNSYHPYNSQANLDVRAWLAERVAETLDKNNMTWHHEGSGAKVHASADDPDNRGPDAVVLLDDRVSNITFPDSRSYVNYFEGDNLLVYIRGTRDPPGHFWLNESTLSVPLTLVNAHYDSVSTGFGATDDGGGVVSTLQLLSHFTTKLHMPEHGIVLMLNNGEEDGLYGAYAYYKHPISKHTRVFLNLEGAGAGGRATLFRSTDAAITAPYAKSKYPFGTVVSSDGFKRGLVRSGTDYSVFNEALGMRGLDVAYMGPRARYHTGQDDARDSSKGSVWHMLSAALATTTELARKDWGQDDGESGVWFDIFGRAFAVLRLHTLFALCVALLVVGPISLIVVEVVLKKKGKWYPFSFKTYLHGQDDDEPVKLYGLRGFFRFPITFVISSAAVVALAYLVAKINPYIIYSSPYVVWAMMMAAHISISWFLLRLIGTLRPTALSRLYTLLWLYILSWLLLLLTAIVSARFDISGLYFTLIYNLTILLSLHISYLDLFALPTKSQYATHVSLGATASRRASHDPQPTSRPTSSRTPGGPNENDDANERTALLSPTSTRPRDRQTFARYNQRRPSHDPSITSDTAASIPDLATTPPYENEQAWSGPLPTWTWIPQLLLLLPLNLILVGQISLLLTTALHQTPADGNDVLSIYLFIAGLTVLLLVPSWPVLGRVVWQLPTVLFFVAVGTAVFALLGEPFTRDARLKVFFVQRVELETGRNTVAVNGVKGWVERVVGEMPSAGLGSGVRCLDFGERGEEEVLGAGKDGLEWAARRGLRTCAWEGLGPDVLRGYTQENGVEGTKWETRNKTEMRDWIRFAASKVNGTNAKRERFLLELQGLNTRSCRLYFEPAGNQTVQDITVLNACPGVDTAMLKAKNGTLCPQGRQVMPDSTPVSFKTNNQIRLWSRTFDPSFKVVVDVDRQGRGLKGKAMCVWSDSNEKGTVPALDELRAYAPVWSTVTKNGDGLVEGWKGFEL</sequence>
<comment type="function">
    <text evidence="2">May be involved in vacuolar sorting and osmoregulation.</text>
</comment>
<dbReference type="CDD" id="cd03875">
    <property type="entry name" value="M28_Fxna_like"/>
    <property type="match status" value="1"/>
</dbReference>
<evidence type="ECO:0000256" key="8">
    <source>
        <dbReference type="ARBA" id="ARBA00022723"/>
    </source>
</evidence>
<evidence type="ECO:0000256" key="9">
    <source>
        <dbReference type="ARBA" id="ARBA00022801"/>
    </source>
</evidence>
<dbReference type="Gene3D" id="3.40.630.10">
    <property type="entry name" value="Zn peptidases"/>
    <property type="match status" value="1"/>
</dbReference>
<feature type="domain" description="Vacuolar membrane protease C-terminal" evidence="19">
    <location>
        <begin position="828"/>
        <end position="1023"/>
    </location>
</feature>
<dbReference type="Pfam" id="PF22251">
    <property type="entry name" value="PFF1_TM"/>
    <property type="match status" value="1"/>
</dbReference>
<feature type="transmembrane region" description="Helical" evidence="17">
    <location>
        <begin position="729"/>
        <end position="751"/>
    </location>
</feature>
<evidence type="ECO:0000256" key="3">
    <source>
        <dbReference type="ARBA" id="ARBA00004128"/>
    </source>
</evidence>
<keyword evidence="5" id="KW-0926">Vacuole</keyword>
<feature type="domain" description="Vacuolar membrane protease transmembrane" evidence="20">
    <location>
        <begin position="439"/>
        <end position="732"/>
    </location>
</feature>
<dbReference type="EMBL" id="PTQR01000053">
    <property type="protein sequence ID" value="TKX23553.1"/>
    <property type="molecule type" value="Genomic_DNA"/>
</dbReference>
<feature type="region of interest" description="Disordered" evidence="16">
    <location>
        <begin position="572"/>
        <end position="656"/>
    </location>
</feature>
<keyword evidence="14" id="KW-0325">Glycoprotein</keyword>
<comment type="cofactor">
    <cofactor evidence="1">
        <name>Zn(2+)</name>
        <dbReference type="ChEBI" id="CHEBI:29105"/>
    </cofactor>
</comment>
<feature type="transmembrane region" description="Helical" evidence="17">
    <location>
        <begin position="533"/>
        <end position="551"/>
    </location>
</feature>
<dbReference type="PANTHER" id="PTHR12147">
    <property type="entry name" value="METALLOPEPTIDASE M28 FAMILY MEMBER"/>
    <property type="match status" value="1"/>
</dbReference>
<evidence type="ECO:0000259" key="20">
    <source>
        <dbReference type="Pfam" id="PF22251"/>
    </source>
</evidence>
<feature type="transmembrane region" description="Helical" evidence="17">
    <location>
        <begin position="668"/>
        <end position="692"/>
    </location>
</feature>
<dbReference type="Proteomes" id="UP000308133">
    <property type="component" value="Unassembled WGS sequence"/>
</dbReference>
<evidence type="ECO:0000256" key="14">
    <source>
        <dbReference type="ARBA" id="ARBA00023180"/>
    </source>
</evidence>
<keyword evidence="9 15" id="KW-0378">Hydrolase</keyword>
<keyword evidence="8 15" id="KW-0479">Metal-binding</keyword>
<gene>
    <name evidence="21" type="ORF">C1H76_4065</name>
</gene>
<evidence type="ECO:0000313" key="22">
    <source>
        <dbReference type="Proteomes" id="UP000308133"/>
    </source>
</evidence>
<keyword evidence="10 15" id="KW-0862">Zinc</keyword>
<dbReference type="GO" id="GO:0046872">
    <property type="term" value="F:metal ion binding"/>
    <property type="evidence" value="ECO:0007669"/>
    <property type="project" value="UniProtKB-KW"/>
</dbReference>
<dbReference type="EC" id="3.4.-.-" evidence="15"/>
<evidence type="ECO:0000256" key="4">
    <source>
        <dbReference type="ARBA" id="ARBA00010918"/>
    </source>
</evidence>
<dbReference type="Pfam" id="PF22250">
    <property type="entry name" value="PFF1_C"/>
    <property type="match status" value="1"/>
</dbReference>
<feature type="compositionally biased region" description="Polar residues" evidence="16">
    <location>
        <begin position="581"/>
        <end position="592"/>
    </location>
</feature>
<evidence type="ECO:0000256" key="7">
    <source>
        <dbReference type="ARBA" id="ARBA00022692"/>
    </source>
</evidence>
<evidence type="ECO:0000256" key="16">
    <source>
        <dbReference type="SAM" id="MobiDB-lite"/>
    </source>
</evidence>
<reference evidence="21 22" key="1">
    <citation type="submission" date="2018-02" db="EMBL/GenBank/DDBJ databases">
        <title>Draft genome sequences of Elsinoe sp., causing black scab on jojoba.</title>
        <authorList>
            <person name="Stodart B."/>
            <person name="Jeffress S."/>
            <person name="Ash G."/>
            <person name="Arun Chinnappa K."/>
        </authorList>
    </citation>
    <scope>NUCLEOTIDE SEQUENCE [LARGE SCALE GENOMIC DNA]</scope>
    <source>
        <strain evidence="21 22">Hillstone_2</strain>
    </source>
</reference>
<evidence type="ECO:0000256" key="17">
    <source>
        <dbReference type="SAM" id="Phobius"/>
    </source>
</evidence>
<dbReference type="FunFam" id="3.40.630.10:FF:000057">
    <property type="entry name" value="Vacuolar membrane protease"/>
    <property type="match status" value="1"/>
</dbReference>
<evidence type="ECO:0000256" key="1">
    <source>
        <dbReference type="ARBA" id="ARBA00001947"/>
    </source>
</evidence>
<accession>A0A4U7AY71</accession>
<feature type="transmembrane region" description="Helical" evidence="17">
    <location>
        <begin position="12"/>
        <end position="33"/>
    </location>
</feature>
<dbReference type="AlphaFoldDB" id="A0A4U7AY71"/>
<feature type="transmembrane region" description="Helical" evidence="17">
    <location>
        <begin position="506"/>
        <end position="526"/>
    </location>
</feature>
<feature type="transmembrane region" description="Helical" evidence="17">
    <location>
        <begin position="472"/>
        <end position="494"/>
    </location>
</feature>
<dbReference type="InterPro" id="IPR045175">
    <property type="entry name" value="M28_fam"/>
</dbReference>
<evidence type="ECO:0000259" key="19">
    <source>
        <dbReference type="Pfam" id="PF22250"/>
    </source>
</evidence>
<dbReference type="InterPro" id="IPR007484">
    <property type="entry name" value="Peptidase_M28"/>
</dbReference>
<evidence type="ECO:0000256" key="6">
    <source>
        <dbReference type="ARBA" id="ARBA00022670"/>
    </source>
</evidence>
<comment type="similarity">
    <text evidence="4 15">Belongs to the peptidase M28 family.</text>
</comment>
<organism evidence="21 22">
    <name type="scientific">Elsinoe australis</name>
    <dbReference type="NCBI Taxonomy" id="40998"/>
    <lineage>
        <taxon>Eukaryota</taxon>
        <taxon>Fungi</taxon>
        <taxon>Dikarya</taxon>
        <taxon>Ascomycota</taxon>
        <taxon>Pezizomycotina</taxon>
        <taxon>Dothideomycetes</taxon>
        <taxon>Dothideomycetidae</taxon>
        <taxon>Myriangiales</taxon>
        <taxon>Elsinoaceae</taxon>
        <taxon>Elsinoe</taxon>
    </lineage>
</organism>
<keyword evidence="12" id="KW-0482">Metalloprotease</keyword>
<keyword evidence="6 15" id="KW-0645">Protease</keyword>
<evidence type="ECO:0000256" key="10">
    <source>
        <dbReference type="ARBA" id="ARBA00022833"/>
    </source>
</evidence>
<dbReference type="GO" id="GO:0008235">
    <property type="term" value="F:metalloexopeptidase activity"/>
    <property type="evidence" value="ECO:0007669"/>
    <property type="project" value="InterPro"/>
</dbReference>
<evidence type="ECO:0000313" key="21">
    <source>
        <dbReference type="EMBL" id="TKX23553.1"/>
    </source>
</evidence>